<name>A0AAD9STQ5_9HELO</name>
<keyword evidence="6" id="KW-0408">Iron</keyword>
<dbReference type="GO" id="GO:0051539">
    <property type="term" value="F:4 iron, 4 sulfur cluster binding"/>
    <property type="evidence" value="ECO:0007669"/>
    <property type="project" value="UniProtKB-KW"/>
</dbReference>
<dbReference type="GO" id="GO:0046872">
    <property type="term" value="F:metal ion binding"/>
    <property type="evidence" value="ECO:0007669"/>
    <property type="project" value="UniProtKB-KW"/>
</dbReference>
<dbReference type="SFLD" id="SFLDS00029">
    <property type="entry name" value="Radical_SAM"/>
    <property type="match status" value="1"/>
</dbReference>
<keyword evidence="2" id="KW-0004">4Fe-4S</keyword>
<dbReference type="InterPro" id="IPR003739">
    <property type="entry name" value="Lys_aminomutase/Glu_NH3_mut"/>
</dbReference>
<evidence type="ECO:0008006" key="10">
    <source>
        <dbReference type="Google" id="ProtNLM"/>
    </source>
</evidence>
<dbReference type="InterPro" id="IPR058240">
    <property type="entry name" value="rSAM_sf"/>
</dbReference>
<dbReference type="GO" id="GO:0003824">
    <property type="term" value="F:catalytic activity"/>
    <property type="evidence" value="ECO:0007669"/>
    <property type="project" value="InterPro"/>
</dbReference>
<gene>
    <name evidence="8" type="ORF">QTJ16_006408</name>
</gene>
<dbReference type="Gene3D" id="3.20.20.70">
    <property type="entry name" value="Aldolase class I"/>
    <property type="match status" value="2"/>
</dbReference>
<dbReference type="InterPro" id="IPR007197">
    <property type="entry name" value="rSAM"/>
</dbReference>
<keyword evidence="9" id="KW-1185">Reference proteome</keyword>
<dbReference type="AlphaFoldDB" id="A0AAD9STQ5"/>
<keyword evidence="4" id="KW-0479">Metal-binding</keyword>
<dbReference type="PANTHER" id="PTHR30538:SF0">
    <property type="entry name" value="L-LYSINE 2,3-AMINOMUTASE AQ_1632-RELATED"/>
    <property type="match status" value="1"/>
</dbReference>
<accession>A0AAD9STQ5</accession>
<evidence type="ECO:0000256" key="2">
    <source>
        <dbReference type="ARBA" id="ARBA00022485"/>
    </source>
</evidence>
<evidence type="ECO:0000256" key="3">
    <source>
        <dbReference type="ARBA" id="ARBA00022691"/>
    </source>
</evidence>
<dbReference type="InterPro" id="IPR013785">
    <property type="entry name" value="Aldolase_TIM"/>
</dbReference>
<evidence type="ECO:0000256" key="7">
    <source>
        <dbReference type="ARBA" id="ARBA00023014"/>
    </source>
</evidence>
<keyword evidence="5" id="KW-0663">Pyridoxal phosphate</keyword>
<keyword evidence="3" id="KW-0949">S-adenosyl-L-methionine</keyword>
<reference evidence="8" key="1">
    <citation type="submission" date="2023-06" db="EMBL/GenBank/DDBJ databases">
        <title>Draft genome of Marssonina rosae.</title>
        <authorList>
            <person name="Cheng Q."/>
        </authorList>
    </citation>
    <scope>NUCLEOTIDE SEQUENCE</scope>
    <source>
        <strain evidence="8">R4</strain>
    </source>
</reference>
<keyword evidence="7" id="KW-0411">Iron-sulfur</keyword>
<evidence type="ECO:0000313" key="8">
    <source>
        <dbReference type="EMBL" id="KAK2624458.1"/>
    </source>
</evidence>
<evidence type="ECO:0000256" key="5">
    <source>
        <dbReference type="ARBA" id="ARBA00022898"/>
    </source>
</evidence>
<evidence type="ECO:0000256" key="1">
    <source>
        <dbReference type="ARBA" id="ARBA00001933"/>
    </source>
</evidence>
<evidence type="ECO:0000256" key="4">
    <source>
        <dbReference type="ARBA" id="ARBA00022723"/>
    </source>
</evidence>
<evidence type="ECO:0000256" key="6">
    <source>
        <dbReference type="ARBA" id="ARBA00023004"/>
    </source>
</evidence>
<organism evidence="8 9">
    <name type="scientific">Diplocarpon rosae</name>
    <dbReference type="NCBI Taxonomy" id="946125"/>
    <lineage>
        <taxon>Eukaryota</taxon>
        <taxon>Fungi</taxon>
        <taxon>Dikarya</taxon>
        <taxon>Ascomycota</taxon>
        <taxon>Pezizomycotina</taxon>
        <taxon>Leotiomycetes</taxon>
        <taxon>Helotiales</taxon>
        <taxon>Drepanopezizaceae</taxon>
        <taxon>Diplocarpon</taxon>
    </lineage>
</organism>
<evidence type="ECO:0000313" key="9">
    <source>
        <dbReference type="Proteomes" id="UP001285354"/>
    </source>
</evidence>
<comment type="cofactor">
    <cofactor evidence="1">
        <name>pyridoxal 5'-phosphate</name>
        <dbReference type="ChEBI" id="CHEBI:597326"/>
    </cofactor>
</comment>
<dbReference type="PANTHER" id="PTHR30538">
    <property type="entry name" value="LYSINE 2,3-AMINOMUTASE-RELATED"/>
    <property type="match status" value="1"/>
</dbReference>
<proteinExistence type="predicted"/>
<dbReference type="EMBL" id="JAUBYV010000010">
    <property type="protein sequence ID" value="KAK2624458.1"/>
    <property type="molecule type" value="Genomic_DNA"/>
</dbReference>
<sequence length="532" mass="59513">MALFCLRTSFDVAAKSLSPQGYANTAAYLSPFNGSNVTSRYFKRSSVCRRGHAGLAHAEAREEPMYRNIGPLPPFPLLQTCCAQQTEHVDSGKTIGQTCVDEANNNVGQNIQISEVAAVPVYHRGSKFERVPYWQNISRWKDVPETQFLSYSWNTAKDVQGKMKLYEFLKEVLPEKTPMPEQGGRVQSREAFIMDVMDGIAMAPMSIRLTPHILARIDWENTLGDPLSRQFIPKKSTFQPDHPKLTLDSLHETDDSRLPPSQLLLARHLCPEASSHCPLYCRYCTRSYAVGADTETVTKAALKPKRARWNAMLEYIAATPSIHDVVISGGDSYALPGMHLRMIDPHDDWTDELIRLSNIGRERGVHVALHTHFNHPNEFSWVTREAAQRLHQEAVVVRNQSVLLRGVNDDAETMGALIRELADNNIIPYYVYAGDMVRGVEELRTPLHTILDLECQLRGSIAGFMTPQFVVDLPGGGGKRLATSYQTYDRKTGVSTFVAPAVVGKGKADRVYEYFDPLHSLPRGEVEAQCGV</sequence>
<dbReference type="SUPFAM" id="SSF102114">
    <property type="entry name" value="Radical SAM enzymes"/>
    <property type="match status" value="1"/>
</dbReference>
<dbReference type="Proteomes" id="UP001285354">
    <property type="component" value="Unassembled WGS sequence"/>
</dbReference>
<protein>
    <recommendedName>
        <fullName evidence="10">L-lysine 2,3-aminomutase</fullName>
    </recommendedName>
</protein>
<comment type="caution">
    <text evidence="8">The sequence shown here is derived from an EMBL/GenBank/DDBJ whole genome shotgun (WGS) entry which is preliminary data.</text>
</comment>